<dbReference type="PATRIC" id="fig|1162668.3.peg.2152"/>
<reference evidence="2 3" key="1">
    <citation type="journal article" date="2012" name="J. Bacteriol.">
        <title>Complete Genome Sequence of Leptospirillum ferrooxidans Strain C2-3, Isolated from a Fresh Volcanic Ash Deposit on the Island of Miyake, Japan.</title>
        <authorList>
            <person name="Fujimura R."/>
            <person name="Sato Y."/>
            <person name="Nishizawa T."/>
            <person name="Oshima K."/>
            <person name="Kim S.-W."/>
            <person name="Hattori M."/>
            <person name="Kamijo T."/>
            <person name="Ohta H."/>
        </authorList>
    </citation>
    <scope>NUCLEOTIDE SEQUENCE [LARGE SCALE GENOMIC DNA]</scope>
    <source>
        <strain evidence="2 3">C2-3</strain>
    </source>
</reference>
<dbReference type="InterPro" id="IPR029063">
    <property type="entry name" value="SAM-dependent_MTases_sf"/>
</dbReference>
<dbReference type="PANTHER" id="PTHR45036">
    <property type="entry name" value="METHYLTRANSFERASE LIKE 7B"/>
    <property type="match status" value="1"/>
</dbReference>
<dbReference type="SUPFAM" id="SSF53335">
    <property type="entry name" value="S-adenosyl-L-methionine-dependent methyltransferases"/>
    <property type="match status" value="1"/>
</dbReference>
<organism evidence="2 3">
    <name type="scientific">Leptospirillum ferrooxidans (strain C2-3)</name>
    <dbReference type="NCBI Taxonomy" id="1162668"/>
    <lineage>
        <taxon>Bacteria</taxon>
        <taxon>Pseudomonadati</taxon>
        <taxon>Nitrospirota</taxon>
        <taxon>Nitrospiria</taxon>
        <taxon>Nitrospirales</taxon>
        <taxon>Nitrospiraceae</taxon>
        <taxon>Leptospirillum</taxon>
    </lineage>
</organism>
<dbReference type="eggNOG" id="COG2226">
    <property type="taxonomic scope" value="Bacteria"/>
</dbReference>
<evidence type="ECO:0000313" key="3">
    <source>
        <dbReference type="Proteomes" id="UP000007382"/>
    </source>
</evidence>
<dbReference type="AlphaFoldDB" id="I0IQE1"/>
<evidence type="ECO:0000313" key="2">
    <source>
        <dbReference type="EMBL" id="BAM07490.1"/>
    </source>
</evidence>
<feature type="domain" description="Methyltransferase type 11" evidence="1">
    <location>
        <begin position="38"/>
        <end position="129"/>
    </location>
</feature>
<dbReference type="Pfam" id="PF08241">
    <property type="entry name" value="Methyltransf_11"/>
    <property type="match status" value="1"/>
</dbReference>
<protein>
    <submittedName>
        <fullName evidence="2">Putative methyltransferase</fullName>
    </submittedName>
</protein>
<dbReference type="KEGG" id="lfc:LFE_1812"/>
<dbReference type="CDD" id="cd02440">
    <property type="entry name" value="AdoMet_MTases"/>
    <property type="match status" value="1"/>
</dbReference>
<dbReference type="STRING" id="1162668.LFE_1812"/>
<keyword evidence="2" id="KW-0489">Methyltransferase</keyword>
<dbReference type="EMBL" id="AP012342">
    <property type="protein sequence ID" value="BAM07490.1"/>
    <property type="molecule type" value="Genomic_DNA"/>
</dbReference>
<gene>
    <name evidence="2" type="ordered locus">LFE_1812</name>
</gene>
<dbReference type="GO" id="GO:0008757">
    <property type="term" value="F:S-adenosylmethionine-dependent methyltransferase activity"/>
    <property type="evidence" value="ECO:0007669"/>
    <property type="project" value="InterPro"/>
</dbReference>
<dbReference type="GO" id="GO:0032259">
    <property type="term" value="P:methylation"/>
    <property type="evidence" value="ECO:0007669"/>
    <property type="project" value="UniProtKB-KW"/>
</dbReference>
<dbReference type="Proteomes" id="UP000007382">
    <property type="component" value="Chromosome"/>
</dbReference>
<evidence type="ECO:0000259" key="1">
    <source>
        <dbReference type="Pfam" id="PF08241"/>
    </source>
</evidence>
<dbReference type="InterPro" id="IPR013216">
    <property type="entry name" value="Methyltransf_11"/>
</dbReference>
<dbReference type="PANTHER" id="PTHR45036:SF1">
    <property type="entry name" value="METHYLTRANSFERASE LIKE 7A"/>
    <property type="match status" value="1"/>
</dbReference>
<reference evidence="3" key="2">
    <citation type="submission" date="2012-03" db="EMBL/GenBank/DDBJ databases">
        <title>The complete genome sequence of the pioneer microbe on fresh volcanic deposit, Leptospirillum ferrooxidans strain C2-3.</title>
        <authorList>
            <person name="Fujimura R."/>
            <person name="Sato Y."/>
            <person name="Nishizawa T."/>
            <person name="Nanba K."/>
            <person name="Oshima K."/>
            <person name="Hattori M."/>
            <person name="Kamijo T."/>
            <person name="Ohta H."/>
        </authorList>
    </citation>
    <scope>NUCLEOTIDE SEQUENCE [LARGE SCALE GENOMIC DNA]</scope>
    <source>
        <strain evidence="3">C2-3</strain>
    </source>
</reference>
<dbReference type="Gene3D" id="3.40.50.150">
    <property type="entry name" value="Vaccinia Virus protein VP39"/>
    <property type="match status" value="1"/>
</dbReference>
<dbReference type="OrthoDB" id="9772751at2"/>
<name>I0IQE1_LEPFC</name>
<proteinExistence type="predicted"/>
<dbReference type="RefSeq" id="WP_014449974.1">
    <property type="nucleotide sequence ID" value="NC_017094.1"/>
</dbReference>
<dbReference type="InterPro" id="IPR052356">
    <property type="entry name" value="Thiol_S-MT"/>
</dbReference>
<keyword evidence="3" id="KW-1185">Reference proteome</keyword>
<sequence length="201" mass="23147">MASKLFAQFYDRMIRRMERTYFSPVRESLMPNIEGDLLEIGSGTGANIHYLPPKGRKVFLEYNPWMLRESLKKSLKELGDPVIGSGSELPFREGSFDTVLITLVLCSVGNLPKTVEEIDRVLKPGGKVLVLEHVVSEKGWMATIQRAITPIWRHLADGCHLDRDIDRELQIFFGLREQHRFLIQNTPFIYGVYEKIRKPET</sequence>
<accession>I0IQE1</accession>
<keyword evidence="2" id="KW-0808">Transferase</keyword>
<dbReference type="HOGENOM" id="CLU_037990_7_4_0"/>